<feature type="repeat" description="ANK" evidence="6">
    <location>
        <begin position="355"/>
        <end position="387"/>
    </location>
</feature>
<evidence type="ECO:0000256" key="2">
    <source>
        <dbReference type="ARBA" id="ARBA00023015"/>
    </source>
</evidence>
<dbReference type="GO" id="GO:0070974">
    <property type="term" value="F:POU domain binding"/>
    <property type="evidence" value="ECO:0007669"/>
    <property type="project" value="InterPro"/>
</dbReference>
<feature type="domain" description="OCA" evidence="8">
    <location>
        <begin position="67"/>
        <end position="89"/>
    </location>
</feature>
<dbReference type="FunFam" id="1.25.40.20:FF:000762">
    <property type="entry name" value="Zgc:113279"/>
    <property type="match status" value="1"/>
</dbReference>
<dbReference type="InterPro" id="IPR047571">
    <property type="entry name" value="OCA"/>
</dbReference>
<dbReference type="Gene3D" id="1.25.40.20">
    <property type="entry name" value="Ankyrin repeat-containing domain"/>
    <property type="match status" value="1"/>
</dbReference>
<feature type="compositionally biased region" description="Polar residues" evidence="7">
    <location>
        <begin position="26"/>
        <end position="56"/>
    </location>
</feature>
<evidence type="ECO:0000256" key="3">
    <source>
        <dbReference type="ARBA" id="ARBA00023043"/>
    </source>
</evidence>
<evidence type="ECO:0000259" key="8">
    <source>
        <dbReference type="PROSITE" id="PS52003"/>
    </source>
</evidence>
<evidence type="ECO:0000313" key="9">
    <source>
        <dbReference type="EMBL" id="AAH95883.1"/>
    </source>
</evidence>
<dbReference type="AlphaFoldDB" id="Q501T0"/>
<reference evidence="11" key="4">
    <citation type="submission" date="2025-04" db="UniProtKB">
        <authorList>
            <consortium name="RefSeq"/>
        </authorList>
    </citation>
    <scope>IDENTIFICATION</scope>
    <source>
        <strain evidence="11">Singapore</strain>
    </source>
</reference>
<accession>Q501T0</accession>
<name>Q501T0_DANRE</name>
<keyword evidence="3 6" id="KW-0040">ANK repeat</keyword>
<dbReference type="PhylomeDB" id="Q501T0"/>
<keyword evidence="1" id="KW-0677">Repeat</keyword>
<dbReference type="GeneID" id="553749"/>
<organism evidence="9">
    <name type="scientific">Danio rerio</name>
    <name type="common">Zebrafish</name>
    <name type="synonym">Brachydanio rerio</name>
    <dbReference type="NCBI Taxonomy" id="7955"/>
    <lineage>
        <taxon>Eukaryota</taxon>
        <taxon>Metazoa</taxon>
        <taxon>Chordata</taxon>
        <taxon>Craniata</taxon>
        <taxon>Vertebrata</taxon>
        <taxon>Euteleostomi</taxon>
        <taxon>Actinopterygii</taxon>
        <taxon>Neopterygii</taxon>
        <taxon>Teleostei</taxon>
        <taxon>Ostariophysi</taxon>
        <taxon>Cypriniformes</taxon>
        <taxon>Danionidae</taxon>
        <taxon>Danioninae</taxon>
        <taxon>Danio</taxon>
    </lineage>
</organism>
<dbReference type="SMART" id="SM00248">
    <property type="entry name" value="ANK"/>
    <property type="match status" value="3"/>
</dbReference>
<dbReference type="InterPro" id="IPR002110">
    <property type="entry name" value="Ankyrin_rpt"/>
</dbReference>
<evidence type="ECO:0000256" key="4">
    <source>
        <dbReference type="ARBA" id="ARBA00023159"/>
    </source>
</evidence>
<keyword evidence="4" id="KW-0010">Activator</keyword>
<dbReference type="PROSITE" id="PS50088">
    <property type="entry name" value="ANK_REPEAT"/>
    <property type="match status" value="2"/>
</dbReference>
<evidence type="ECO:0000256" key="6">
    <source>
        <dbReference type="PROSITE-ProRule" id="PRU00023"/>
    </source>
</evidence>
<evidence type="ECO:0000256" key="7">
    <source>
        <dbReference type="SAM" id="MobiDB-lite"/>
    </source>
</evidence>
<feature type="region of interest" description="Disordered" evidence="7">
    <location>
        <begin position="25"/>
        <end position="68"/>
    </location>
</feature>
<dbReference type="AGR" id="ZFIN:ZDB-GENE-050522-529"/>
<evidence type="ECO:0000256" key="1">
    <source>
        <dbReference type="ARBA" id="ARBA00022737"/>
    </source>
</evidence>
<feature type="region of interest" description="Disordered" evidence="7">
    <location>
        <begin position="245"/>
        <end position="268"/>
    </location>
</feature>
<reference evidence="11" key="3">
    <citation type="journal article" date="2016" name="BMC Genomics">
        <title>Gene evolution and gene expression after whole genome duplication in fish: the PhyloFish database.</title>
        <authorList>
            <person name="Pasquier J."/>
            <person name="Cabau C."/>
            <person name="Nguyen T."/>
            <person name="Jouanno E."/>
            <person name="Severac D."/>
            <person name="Braasch I."/>
            <person name="Journot L."/>
            <person name="Pontarotti P."/>
            <person name="Klopp C."/>
            <person name="Postlethwait J.H."/>
            <person name="Guiguen Y."/>
            <person name="Bobe J."/>
        </authorList>
    </citation>
    <scope>NUCLEOTIDE SEQUENCE</scope>
    <source>
        <strain evidence="11">Singapore</strain>
    </source>
</reference>
<dbReference type="PROSITE" id="PS52003">
    <property type="entry name" value="OCA"/>
    <property type="match status" value="1"/>
</dbReference>
<protein>
    <submittedName>
        <fullName evidence="11">Uncharacterized protein LOC553749</fullName>
    </submittedName>
    <submittedName>
        <fullName evidence="9">Zgc:113279</fullName>
    </submittedName>
</protein>
<dbReference type="PROSITE" id="PS50297">
    <property type="entry name" value="ANK_REP_REGION"/>
    <property type="match status" value="1"/>
</dbReference>
<evidence type="ECO:0000313" key="11">
    <source>
        <dbReference type="RefSeq" id="NP_001018556.1"/>
    </source>
</evidence>
<evidence type="ECO:0000313" key="12">
    <source>
        <dbReference type="ZFIN" id="ZDB-GENE-050522-529"/>
    </source>
</evidence>
<keyword evidence="10" id="KW-1185">Reference proteome</keyword>
<dbReference type="Pfam" id="PF12796">
    <property type="entry name" value="Ank_2"/>
    <property type="match status" value="1"/>
</dbReference>
<dbReference type="RefSeq" id="NP_001018556.1">
    <property type="nucleotide sequence ID" value="NM_001020720.1"/>
</dbReference>
<gene>
    <name evidence="9 11 12" type="ORF">zgc:113279</name>
</gene>
<reference evidence="9" key="1">
    <citation type="submission" date="2005-05" db="EMBL/GenBank/DDBJ databases">
        <authorList>
            <consortium name="NIH - Zebrafish Gene Collection (ZGC) project"/>
        </authorList>
    </citation>
    <scope>NUCLEOTIDE SEQUENCE [LARGE SCALE MRNA]</scope>
    <source>
        <strain evidence="9">Singapore local strain</strain>
        <tissue evidence="9">Embryo</tissue>
    </source>
</reference>
<dbReference type="SUPFAM" id="SSF48403">
    <property type="entry name" value="Ankyrin repeat"/>
    <property type="match status" value="1"/>
</dbReference>
<dbReference type="Proteomes" id="UP000000437">
    <property type="component" value="Chromosome 15"/>
</dbReference>
<evidence type="ECO:0000313" key="10">
    <source>
        <dbReference type="Proteomes" id="UP000000437"/>
    </source>
</evidence>
<dbReference type="EMBL" id="BC095883">
    <property type="protein sequence ID" value="AAH95883.1"/>
    <property type="molecule type" value="mRNA"/>
</dbReference>
<dbReference type="OrthoDB" id="10252328at2759"/>
<sequence>MVSSQAEGTGWNLIPKNCEHREYSCDGSQMTTEPSTRANGPNLTMQTHNLSGNSSRKGPKKHKSTPEKKYLGVKVRMPVRDMLRNIRIAKGIDPNDLQGKCKSSKGDKKRVNTSANRRRILTKHETKDLEDLAIIVEVLEEDLKTCQSYKPPNQSNSPSYSTKFCFKDALQQGFMSPCYQENEKPLSPSYSVPSGTSPVHSVCSSYPSPTYSHGGDAFLGNQEEYSSYESDKYMYDDLYGTSYSPANSKEYQEPSSQESFNSSPNPETWEVSSQKWNYALWPHSQQEMSDMTFYCTQMEREEHVLQQISDQELLAVGEDGRTLLHRVVMEGKRSLVYVIARRMASLKKLDIKDLEGKTPLHLAAQKNQHFMVADLVSLGANINAKDRYGKTCLHLSAENGYIRVMEILRGLMKNGMYLNLEERDANGLSALQCAAVALKHTVQQLELCESAGLVKLHSLRKEQMMETLECLLQMESYLHAPASNNPI</sequence>
<keyword evidence="5" id="KW-0804">Transcription</keyword>
<evidence type="ECO:0000256" key="5">
    <source>
        <dbReference type="ARBA" id="ARBA00023163"/>
    </source>
</evidence>
<proteinExistence type="evidence at transcript level"/>
<dbReference type="InterPro" id="IPR036770">
    <property type="entry name" value="Ankyrin_rpt-contain_sf"/>
</dbReference>
<feature type="repeat" description="ANK" evidence="6">
    <location>
        <begin position="388"/>
        <end position="423"/>
    </location>
</feature>
<dbReference type="ZFIN" id="ZDB-GENE-050522-529">
    <property type="gene designation" value="zgc:113279"/>
</dbReference>
<dbReference type="PANTHER" id="PTHR24124">
    <property type="entry name" value="ANKYRIN REPEAT FAMILY A"/>
    <property type="match status" value="1"/>
</dbReference>
<reference evidence="10" key="2">
    <citation type="journal article" date="2013" name="Nature">
        <title>The zebrafish reference genome sequence and its relationship to the human genome.</title>
        <authorList>
            <consortium name="Genome Reference Consortium Zebrafish"/>
            <person name="Howe K."/>
            <person name="Clark M.D."/>
            <person name="Torroja C.F."/>
            <person name="Torrance J."/>
            <person name="Berthelot C."/>
            <person name="Muffato M."/>
            <person name="Collins J.E."/>
            <person name="Humphray S."/>
            <person name="McLaren K."/>
            <person name="Matthews L."/>
            <person name="McLaren S."/>
            <person name="Sealy I."/>
            <person name="Caccamo M."/>
            <person name="Churcher C."/>
            <person name="Scott C."/>
            <person name="Barrett J.C."/>
            <person name="Koch R."/>
            <person name="Rauch G.J."/>
            <person name="White S."/>
            <person name="Chow W."/>
            <person name="Kilian B."/>
            <person name="Quintais L.T."/>
            <person name="Guerra-Assuncao J.A."/>
            <person name="Zhou Y."/>
            <person name="Gu Y."/>
            <person name="Yen J."/>
            <person name="Vogel J.H."/>
            <person name="Eyre T."/>
            <person name="Redmond S."/>
            <person name="Banerjee R."/>
            <person name="Chi J."/>
            <person name="Fu B."/>
            <person name="Langley E."/>
            <person name="Maguire S.F."/>
            <person name="Laird G.K."/>
            <person name="Lloyd D."/>
            <person name="Kenyon E."/>
            <person name="Donaldson S."/>
            <person name="Sehra H."/>
            <person name="Almeida-King J."/>
            <person name="Loveland J."/>
            <person name="Trevanion S."/>
            <person name="Jones M."/>
            <person name="Quail M."/>
            <person name="Willey D."/>
            <person name="Hunt A."/>
            <person name="Burton J."/>
            <person name="Sims S."/>
            <person name="McLay K."/>
            <person name="Plumb B."/>
            <person name="Davis J."/>
            <person name="Clee C."/>
            <person name="Oliver K."/>
            <person name="Clark R."/>
            <person name="Riddle C."/>
            <person name="Elliot D."/>
            <person name="Eliott D."/>
            <person name="Threadgold G."/>
            <person name="Harden G."/>
            <person name="Ware D."/>
            <person name="Begum S."/>
            <person name="Mortimore B."/>
            <person name="Mortimer B."/>
            <person name="Kerry G."/>
            <person name="Heath P."/>
            <person name="Phillimore B."/>
            <person name="Tracey A."/>
            <person name="Corby N."/>
            <person name="Dunn M."/>
            <person name="Johnson C."/>
            <person name="Wood J."/>
            <person name="Clark S."/>
            <person name="Pelan S."/>
            <person name="Griffiths G."/>
            <person name="Smith M."/>
            <person name="Glithero R."/>
            <person name="Howden P."/>
            <person name="Barker N."/>
            <person name="Lloyd C."/>
            <person name="Stevens C."/>
            <person name="Harley J."/>
            <person name="Holt K."/>
            <person name="Panagiotidis G."/>
            <person name="Lovell J."/>
            <person name="Beasley H."/>
            <person name="Henderson C."/>
            <person name="Gordon D."/>
            <person name="Auger K."/>
            <person name="Wright D."/>
            <person name="Collins J."/>
            <person name="Raisen C."/>
            <person name="Dyer L."/>
            <person name="Leung K."/>
            <person name="Robertson L."/>
            <person name="Ambridge K."/>
            <person name="Leongamornlert D."/>
            <person name="McGuire S."/>
            <person name="Gilderthorp R."/>
            <person name="Griffiths C."/>
            <person name="Manthravadi D."/>
            <person name="Nichol S."/>
            <person name="Barker G."/>
            <person name="Whitehead S."/>
            <person name="Kay M."/>
            <person name="Brown J."/>
            <person name="Murnane C."/>
            <person name="Gray E."/>
            <person name="Humphries M."/>
            <person name="Sycamore N."/>
            <person name="Barker D."/>
            <person name="Saunders D."/>
            <person name="Wallis J."/>
            <person name="Babbage A."/>
            <person name="Hammond S."/>
            <person name="Mashreghi-Mohammadi M."/>
            <person name="Barr L."/>
            <person name="Martin S."/>
            <person name="Wray P."/>
            <person name="Ellington A."/>
            <person name="Matthews N."/>
            <person name="Ellwood M."/>
            <person name="Woodmansey R."/>
            <person name="Clark G."/>
            <person name="Cooper J."/>
            <person name="Cooper J."/>
            <person name="Tromans A."/>
            <person name="Grafham D."/>
            <person name="Skuce C."/>
            <person name="Pandian R."/>
            <person name="Andrews R."/>
            <person name="Harrison E."/>
            <person name="Kimberley A."/>
            <person name="Garnett J."/>
            <person name="Fosker N."/>
            <person name="Hall R."/>
            <person name="Garner P."/>
            <person name="Kelly D."/>
            <person name="Bird C."/>
            <person name="Palmer S."/>
            <person name="Gehring I."/>
            <person name="Berger A."/>
            <person name="Dooley C.M."/>
            <person name="Ersan-Urun Z."/>
            <person name="Eser C."/>
            <person name="Geiger H."/>
            <person name="Geisler M."/>
            <person name="Karotki L."/>
            <person name="Kirn A."/>
            <person name="Konantz J."/>
            <person name="Konantz M."/>
            <person name="Oberlander M."/>
            <person name="Rudolph-Geiger S."/>
            <person name="Teucke M."/>
            <person name="Lanz C."/>
            <person name="Raddatz G."/>
            <person name="Osoegawa K."/>
            <person name="Zhu B."/>
            <person name="Rapp A."/>
            <person name="Widaa S."/>
            <person name="Langford C."/>
            <person name="Yang F."/>
            <person name="Schuster S.C."/>
            <person name="Carter N.P."/>
            <person name="Harrow J."/>
            <person name="Ning Z."/>
            <person name="Herrero J."/>
            <person name="Searle S.M."/>
            <person name="Enright A."/>
            <person name="Geisler R."/>
            <person name="Plasterk R.H."/>
            <person name="Lee C."/>
            <person name="Westerfield M."/>
            <person name="de Jong P.J."/>
            <person name="Zon L.I."/>
            <person name="Postlethwait J.H."/>
            <person name="Nusslein-Volhard C."/>
            <person name="Hubbard T.J."/>
            <person name="Roest Crollius H."/>
            <person name="Rogers J."/>
            <person name="Stemple D.L."/>
        </authorList>
    </citation>
    <scope>NUCLEOTIDE SEQUENCE [LARGE SCALE GENOMIC DNA]</scope>
</reference>
<dbReference type="KEGG" id="dre:553749"/>
<keyword evidence="2" id="KW-0805">Transcription regulation</keyword>
<dbReference type="GO" id="GO:0003677">
    <property type="term" value="F:DNA binding"/>
    <property type="evidence" value="ECO:0007669"/>
    <property type="project" value="InterPro"/>
</dbReference>
<dbReference type="PANTHER" id="PTHR24124:SF8">
    <property type="entry name" value="OCA DOMAIN-CONTAINING PROTEIN"/>
    <property type="match status" value="1"/>
</dbReference>